<dbReference type="Pfam" id="PF01970">
    <property type="entry name" value="TctA"/>
    <property type="match status" value="1"/>
</dbReference>
<proteinExistence type="predicted"/>
<dbReference type="PANTHER" id="PTHR35342:SF5">
    <property type="entry name" value="TRICARBOXYLIC TRANSPORT PROTEIN"/>
    <property type="match status" value="1"/>
</dbReference>
<organism evidence="2 3">
    <name type="scientific">Ectopseudomonas chengduensis</name>
    <dbReference type="NCBI Taxonomy" id="489632"/>
    <lineage>
        <taxon>Bacteria</taxon>
        <taxon>Pseudomonadati</taxon>
        <taxon>Pseudomonadota</taxon>
        <taxon>Gammaproteobacteria</taxon>
        <taxon>Pseudomonadales</taxon>
        <taxon>Pseudomonadaceae</taxon>
        <taxon>Ectopseudomonas</taxon>
    </lineage>
</organism>
<sequence>MNELLDGILLVFNFQTLLVILLAALFGVFVGAIPGLSATMAVALLVPITFAMEPTAAIAAIITTAAMAIFAGDIPGTYLNIPGTPASAAYVADSAALGRAGRAREALGLNVTCSVIGGLTGTLVLVMIAPSLAEFALNFSSFEYFWLAVLGLGSAVFISTGSAVKGFLSLMVGLLLATVGLDMVTGAPRFTFDVPDLMGGINFIPVMIGFFAMYEVMKLYSIPRDKANAQDATQTIAPQHGSVFGLVPTHLKRYWKNVIRGSSLGAFIGALPGAGADIAAWICYAVSKKRSKTPEAYGKGHVEGLVDAGSANNAAVAGAWVPALVFGIPGDSITAIVIGVLYMKGMNPGPTIFMDNSAMAYGLFTAFFVANLIMLPIGYLAIRSAHVFAVTPTRVLMPIILCFCIVGAFAINNSLTDVWIMLVCGIVAYLIATADFPIAPAILGLVLGNILETNFMTSMIKADGNLLAFVERPISIGLALLVLLVALFPVLAKYWRMRYPRALPLSKEAIE</sequence>
<reference evidence="3" key="1">
    <citation type="submission" date="2016-10" db="EMBL/GenBank/DDBJ databases">
        <authorList>
            <person name="Varghese N."/>
            <person name="Submissions S."/>
        </authorList>
    </citation>
    <scope>NUCLEOTIDE SEQUENCE [LARGE SCALE GENOMIC DNA]</scope>
    <source>
        <strain evidence="3">DSM 26382</strain>
    </source>
</reference>
<dbReference type="RefSeq" id="WP_090335939.1">
    <property type="nucleotide sequence ID" value="NZ_FMZQ01000001.1"/>
</dbReference>
<dbReference type="EMBL" id="FMZQ01000001">
    <property type="protein sequence ID" value="SDC10569.1"/>
    <property type="molecule type" value="Genomic_DNA"/>
</dbReference>
<name>A0A1G6IVN4_9GAMM</name>
<dbReference type="InterPro" id="IPR002823">
    <property type="entry name" value="DUF112_TM"/>
</dbReference>
<dbReference type="AlphaFoldDB" id="A0A1G6IVN4"/>
<evidence type="ECO:0000259" key="1">
    <source>
        <dbReference type="Pfam" id="PF01970"/>
    </source>
</evidence>
<protein>
    <submittedName>
        <fullName evidence="2">TctA family transporter</fullName>
    </submittedName>
</protein>
<keyword evidence="3" id="KW-1185">Reference proteome</keyword>
<dbReference type="PANTHER" id="PTHR35342">
    <property type="entry name" value="TRICARBOXYLIC TRANSPORT PROTEIN"/>
    <property type="match status" value="1"/>
</dbReference>
<accession>A0A1G6IVN4</accession>
<dbReference type="Proteomes" id="UP000199467">
    <property type="component" value="Unassembled WGS sequence"/>
</dbReference>
<evidence type="ECO:0000313" key="3">
    <source>
        <dbReference type="Proteomes" id="UP000199467"/>
    </source>
</evidence>
<evidence type="ECO:0000313" key="2">
    <source>
        <dbReference type="EMBL" id="SDC10569.1"/>
    </source>
</evidence>
<gene>
    <name evidence="2" type="ORF">SAMN05216576_101435</name>
</gene>
<feature type="domain" description="DUF112" evidence="1">
    <location>
        <begin position="17"/>
        <end position="443"/>
    </location>
</feature>